<reference evidence="2 3" key="1">
    <citation type="submission" date="2018-05" db="EMBL/GenBank/DDBJ databases">
        <title>Amnibacterium sp. M8JJ-5, whole genome shotgun sequence.</title>
        <authorList>
            <person name="Tuo L."/>
        </authorList>
    </citation>
    <scope>NUCLEOTIDE SEQUENCE [LARGE SCALE GENOMIC DNA]</scope>
    <source>
        <strain evidence="2 3">M8JJ-5</strain>
    </source>
</reference>
<accession>A0A2V1HTY7</accession>
<sequence>MSASANEGVAMSSIETVPESDATGRRADLYAEDREEYGFVPDHTRVMTVNLGAYEAWENLISAIARPMGLRRYELVTLAAARGAGSRHCRLAHGRKSISLFGEDQLLRIAHDYRDAGLSGAEVAMMEYAERISRDAGSITDADLDVLRGHGFTDRDIVDIALAAAARNFYSRAIQALAAEVEDLPGLSPALARALTENLAPTTP</sequence>
<dbReference type="EMBL" id="QEOP01000002">
    <property type="protein sequence ID" value="PVZ94509.1"/>
    <property type="molecule type" value="Genomic_DNA"/>
</dbReference>
<dbReference type="Proteomes" id="UP000244893">
    <property type="component" value="Unassembled WGS sequence"/>
</dbReference>
<dbReference type="SUPFAM" id="SSF69118">
    <property type="entry name" value="AhpD-like"/>
    <property type="match status" value="1"/>
</dbReference>
<organism evidence="2 3">
    <name type="scientific">Amnibacterium flavum</name>
    <dbReference type="NCBI Taxonomy" id="2173173"/>
    <lineage>
        <taxon>Bacteria</taxon>
        <taxon>Bacillati</taxon>
        <taxon>Actinomycetota</taxon>
        <taxon>Actinomycetes</taxon>
        <taxon>Micrococcales</taxon>
        <taxon>Microbacteriaceae</taxon>
        <taxon>Amnibacterium</taxon>
    </lineage>
</organism>
<protein>
    <submittedName>
        <fullName evidence="2">Carboxymuconolactone decarboxylase</fullName>
    </submittedName>
</protein>
<dbReference type="PANTHER" id="PTHR35446">
    <property type="entry name" value="SI:CH211-175M2.5"/>
    <property type="match status" value="1"/>
</dbReference>
<keyword evidence="3" id="KW-1185">Reference proteome</keyword>
<evidence type="ECO:0000256" key="1">
    <source>
        <dbReference type="SAM" id="MobiDB-lite"/>
    </source>
</evidence>
<name>A0A2V1HTY7_9MICO</name>
<dbReference type="Gene3D" id="1.20.1290.10">
    <property type="entry name" value="AhpD-like"/>
    <property type="match status" value="1"/>
</dbReference>
<feature type="region of interest" description="Disordered" evidence="1">
    <location>
        <begin position="1"/>
        <end position="25"/>
    </location>
</feature>
<dbReference type="PANTHER" id="PTHR35446:SF2">
    <property type="entry name" value="CARBOXYMUCONOLACTONE DECARBOXYLASE-LIKE DOMAIN-CONTAINING PROTEIN"/>
    <property type="match status" value="1"/>
</dbReference>
<proteinExistence type="predicted"/>
<gene>
    <name evidence="2" type="ORF">DDQ50_12470</name>
</gene>
<dbReference type="InterPro" id="IPR029032">
    <property type="entry name" value="AhpD-like"/>
</dbReference>
<comment type="caution">
    <text evidence="2">The sequence shown here is derived from an EMBL/GenBank/DDBJ whole genome shotgun (WGS) entry which is preliminary data.</text>
</comment>
<evidence type="ECO:0000313" key="3">
    <source>
        <dbReference type="Proteomes" id="UP000244893"/>
    </source>
</evidence>
<evidence type="ECO:0000313" key="2">
    <source>
        <dbReference type="EMBL" id="PVZ94509.1"/>
    </source>
</evidence>
<dbReference type="RefSeq" id="WP_116757020.1">
    <property type="nucleotide sequence ID" value="NZ_JBHUEX010000001.1"/>
</dbReference>
<dbReference type="AlphaFoldDB" id="A0A2V1HTY7"/>
<dbReference type="OrthoDB" id="153253at2"/>